<gene>
    <name evidence="1" type="ORF">B0H17DRAFT_1130907</name>
</gene>
<dbReference type="EMBL" id="JARKIE010000034">
    <property type="protein sequence ID" value="KAJ7696506.1"/>
    <property type="molecule type" value="Genomic_DNA"/>
</dbReference>
<evidence type="ECO:0000313" key="1">
    <source>
        <dbReference type="EMBL" id="KAJ7696506.1"/>
    </source>
</evidence>
<dbReference type="AlphaFoldDB" id="A0AAD7DS78"/>
<comment type="caution">
    <text evidence="1">The sequence shown here is derived from an EMBL/GenBank/DDBJ whole genome shotgun (WGS) entry which is preliminary data.</text>
</comment>
<sequence>MLVFVDRERYIQHYATNRPIERARHTARYPDSRGHNLPDRHHHVCQPLSAPLGPGRLRERPQWDAVHARDTRSEGCEVRGDVSLNAAGMPDEQVVLQEEDSEGGEGALRDFVRICAPHQPINLSVDAAVHRNGLMPVLSIPNFQAGDVSPVSKSE</sequence>
<evidence type="ECO:0000313" key="2">
    <source>
        <dbReference type="Proteomes" id="UP001221757"/>
    </source>
</evidence>
<keyword evidence="2" id="KW-1185">Reference proteome</keyword>
<protein>
    <submittedName>
        <fullName evidence="1">Uncharacterized protein</fullName>
    </submittedName>
</protein>
<dbReference type="Proteomes" id="UP001221757">
    <property type="component" value="Unassembled WGS sequence"/>
</dbReference>
<name>A0AAD7DS78_MYCRO</name>
<reference evidence="1" key="1">
    <citation type="submission" date="2023-03" db="EMBL/GenBank/DDBJ databases">
        <title>Massive genome expansion in bonnet fungi (Mycena s.s.) driven by repeated elements and novel gene families across ecological guilds.</title>
        <authorList>
            <consortium name="Lawrence Berkeley National Laboratory"/>
            <person name="Harder C.B."/>
            <person name="Miyauchi S."/>
            <person name="Viragh M."/>
            <person name="Kuo A."/>
            <person name="Thoen E."/>
            <person name="Andreopoulos B."/>
            <person name="Lu D."/>
            <person name="Skrede I."/>
            <person name="Drula E."/>
            <person name="Henrissat B."/>
            <person name="Morin E."/>
            <person name="Kohler A."/>
            <person name="Barry K."/>
            <person name="LaButti K."/>
            <person name="Morin E."/>
            <person name="Salamov A."/>
            <person name="Lipzen A."/>
            <person name="Mereny Z."/>
            <person name="Hegedus B."/>
            <person name="Baldrian P."/>
            <person name="Stursova M."/>
            <person name="Weitz H."/>
            <person name="Taylor A."/>
            <person name="Grigoriev I.V."/>
            <person name="Nagy L.G."/>
            <person name="Martin F."/>
            <person name="Kauserud H."/>
        </authorList>
    </citation>
    <scope>NUCLEOTIDE SEQUENCE</scope>
    <source>
        <strain evidence="1">CBHHK067</strain>
    </source>
</reference>
<accession>A0AAD7DS78</accession>
<proteinExistence type="predicted"/>
<organism evidence="1 2">
    <name type="scientific">Mycena rosella</name>
    <name type="common">Pink bonnet</name>
    <name type="synonym">Agaricus rosellus</name>
    <dbReference type="NCBI Taxonomy" id="1033263"/>
    <lineage>
        <taxon>Eukaryota</taxon>
        <taxon>Fungi</taxon>
        <taxon>Dikarya</taxon>
        <taxon>Basidiomycota</taxon>
        <taxon>Agaricomycotina</taxon>
        <taxon>Agaricomycetes</taxon>
        <taxon>Agaricomycetidae</taxon>
        <taxon>Agaricales</taxon>
        <taxon>Marasmiineae</taxon>
        <taxon>Mycenaceae</taxon>
        <taxon>Mycena</taxon>
    </lineage>
</organism>